<proteinExistence type="predicted"/>
<dbReference type="GO" id="GO:0003676">
    <property type="term" value="F:nucleic acid binding"/>
    <property type="evidence" value="ECO:0007669"/>
    <property type="project" value="InterPro"/>
</dbReference>
<dbReference type="Proteomes" id="UP000887013">
    <property type="component" value="Unassembled WGS sequence"/>
</dbReference>
<comment type="caution">
    <text evidence="1">The sequence shown here is derived from an EMBL/GenBank/DDBJ whole genome shotgun (WGS) entry which is preliminary data.</text>
</comment>
<dbReference type="EMBL" id="BMAW01121515">
    <property type="protein sequence ID" value="GFT94458.1"/>
    <property type="molecule type" value="Genomic_DNA"/>
</dbReference>
<sequence>MFLTLDFSIPTVSDYLRQNNKVQKLNKWVPQQFKNAADTHWGWAHSLYYPDLSPPDCHFFKHLETFLSNNSFMSKIEVEAGFIDFLESEPMEFYQQNHK</sequence>
<gene>
    <name evidence="1" type="ORF">NPIL_487691</name>
</gene>
<protein>
    <submittedName>
        <fullName evidence="1">Uncharacterized protein</fullName>
    </submittedName>
</protein>
<evidence type="ECO:0000313" key="1">
    <source>
        <dbReference type="EMBL" id="GFT94458.1"/>
    </source>
</evidence>
<evidence type="ECO:0000313" key="2">
    <source>
        <dbReference type="Proteomes" id="UP000887013"/>
    </source>
</evidence>
<accession>A0A8X6Q0H1</accession>
<dbReference type="AlphaFoldDB" id="A0A8X6Q0H1"/>
<organism evidence="1 2">
    <name type="scientific">Nephila pilipes</name>
    <name type="common">Giant wood spider</name>
    <name type="synonym">Nephila maculata</name>
    <dbReference type="NCBI Taxonomy" id="299642"/>
    <lineage>
        <taxon>Eukaryota</taxon>
        <taxon>Metazoa</taxon>
        <taxon>Ecdysozoa</taxon>
        <taxon>Arthropoda</taxon>
        <taxon>Chelicerata</taxon>
        <taxon>Arachnida</taxon>
        <taxon>Araneae</taxon>
        <taxon>Araneomorphae</taxon>
        <taxon>Entelegynae</taxon>
        <taxon>Araneoidea</taxon>
        <taxon>Nephilidae</taxon>
        <taxon>Nephila</taxon>
    </lineage>
</organism>
<keyword evidence="2" id="KW-1185">Reference proteome</keyword>
<reference evidence="1" key="1">
    <citation type="submission" date="2020-08" db="EMBL/GenBank/DDBJ databases">
        <title>Multicomponent nature underlies the extraordinary mechanical properties of spider dragline silk.</title>
        <authorList>
            <person name="Kono N."/>
            <person name="Nakamura H."/>
            <person name="Mori M."/>
            <person name="Yoshida Y."/>
            <person name="Ohtoshi R."/>
            <person name="Malay A.D."/>
            <person name="Moran D.A.P."/>
            <person name="Tomita M."/>
            <person name="Numata K."/>
            <person name="Arakawa K."/>
        </authorList>
    </citation>
    <scope>NUCLEOTIDE SEQUENCE</scope>
</reference>
<dbReference type="Gene3D" id="3.30.420.10">
    <property type="entry name" value="Ribonuclease H-like superfamily/Ribonuclease H"/>
    <property type="match status" value="1"/>
</dbReference>
<dbReference type="OrthoDB" id="616263at2759"/>
<name>A0A8X6Q0H1_NEPPI</name>
<dbReference type="InterPro" id="IPR036397">
    <property type="entry name" value="RNaseH_sf"/>
</dbReference>